<accession>A0ABR0QUR9</accession>
<protein>
    <submittedName>
        <fullName evidence="1">Uncharacterized protein</fullName>
    </submittedName>
</protein>
<sequence>MRYCFVLHTFHISCRDGIIASKAYPREVSYEVILPCTVKADTVVDIRGLSDGERLLQYSKGDAPFGATTVIVITEPVNNFNRYHAGSSLTATVLKHLLCSCVHLDVDLQTKMKG</sequence>
<gene>
    <name evidence="1" type="ORF">PVK06_005432</name>
</gene>
<dbReference type="EMBL" id="JARKNE010000002">
    <property type="protein sequence ID" value="KAK5843005.1"/>
    <property type="molecule type" value="Genomic_DNA"/>
</dbReference>
<reference evidence="1 2" key="1">
    <citation type="submission" date="2023-03" db="EMBL/GenBank/DDBJ databases">
        <title>WGS of Gossypium arboreum.</title>
        <authorList>
            <person name="Yu D."/>
        </authorList>
    </citation>
    <scope>NUCLEOTIDE SEQUENCE [LARGE SCALE GENOMIC DNA]</scope>
    <source>
        <tissue evidence="1">Leaf</tissue>
    </source>
</reference>
<evidence type="ECO:0000313" key="1">
    <source>
        <dbReference type="EMBL" id="KAK5843005.1"/>
    </source>
</evidence>
<proteinExistence type="predicted"/>
<organism evidence="1 2">
    <name type="scientific">Gossypium arboreum</name>
    <name type="common">Tree cotton</name>
    <name type="synonym">Gossypium nanking</name>
    <dbReference type="NCBI Taxonomy" id="29729"/>
    <lineage>
        <taxon>Eukaryota</taxon>
        <taxon>Viridiplantae</taxon>
        <taxon>Streptophyta</taxon>
        <taxon>Embryophyta</taxon>
        <taxon>Tracheophyta</taxon>
        <taxon>Spermatophyta</taxon>
        <taxon>Magnoliopsida</taxon>
        <taxon>eudicotyledons</taxon>
        <taxon>Gunneridae</taxon>
        <taxon>Pentapetalae</taxon>
        <taxon>rosids</taxon>
        <taxon>malvids</taxon>
        <taxon>Malvales</taxon>
        <taxon>Malvaceae</taxon>
        <taxon>Malvoideae</taxon>
        <taxon>Gossypium</taxon>
    </lineage>
</organism>
<comment type="caution">
    <text evidence="1">The sequence shown here is derived from an EMBL/GenBank/DDBJ whole genome shotgun (WGS) entry which is preliminary data.</text>
</comment>
<keyword evidence="2" id="KW-1185">Reference proteome</keyword>
<dbReference type="Proteomes" id="UP001358586">
    <property type="component" value="Chromosome 2"/>
</dbReference>
<evidence type="ECO:0000313" key="2">
    <source>
        <dbReference type="Proteomes" id="UP001358586"/>
    </source>
</evidence>
<name>A0ABR0QUR9_GOSAR</name>